<dbReference type="AlphaFoldDB" id="A0A2T4YYY6"/>
<dbReference type="RefSeq" id="WP_170105727.1">
    <property type="nucleotide sequence ID" value="NZ_PZZP01000007.1"/>
</dbReference>
<dbReference type="Proteomes" id="UP000241639">
    <property type="component" value="Unassembled WGS sequence"/>
</dbReference>
<gene>
    <name evidence="1" type="ORF">C8J48_3754</name>
</gene>
<protein>
    <submittedName>
        <fullName evidence="1">Uncharacterized protein</fullName>
    </submittedName>
</protein>
<comment type="caution">
    <text evidence="1">The sequence shown here is derived from an EMBL/GenBank/DDBJ whole genome shotgun (WGS) entry which is preliminary data.</text>
</comment>
<accession>A0A2T4YYY6</accession>
<keyword evidence="2" id="KW-1185">Reference proteome</keyword>
<proteinExistence type="predicted"/>
<dbReference type="EMBL" id="PZZP01000007">
    <property type="protein sequence ID" value="PTM51930.1"/>
    <property type="molecule type" value="Genomic_DNA"/>
</dbReference>
<evidence type="ECO:0000313" key="1">
    <source>
        <dbReference type="EMBL" id="PTM51930.1"/>
    </source>
</evidence>
<reference evidence="1 2" key="1">
    <citation type="submission" date="2018-04" db="EMBL/GenBank/DDBJ databases">
        <title>Genomic Encyclopedia of Archaeal and Bacterial Type Strains, Phase II (KMG-II): from individual species to whole genera.</title>
        <authorList>
            <person name="Goeker M."/>
        </authorList>
    </citation>
    <scope>NUCLEOTIDE SEQUENCE [LARGE SCALE GENOMIC DNA]</scope>
    <source>
        <strain evidence="1 2">DSM 45169</strain>
    </source>
</reference>
<sequence length="55" mass="6421">MEKELLIKAINELVEIQDILNSSTRLDLRDIEQLNEKTDEVTRLINTVLRAEARN</sequence>
<evidence type="ECO:0000313" key="2">
    <source>
        <dbReference type="Proteomes" id="UP000241639"/>
    </source>
</evidence>
<organism evidence="1 2">
    <name type="scientific">Desmospora activa DSM 45169</name>
    <dbReference type="NCBI Taxonomy" id="1121389"/>
    <lineage>
        <taxon>Bacteria</taxon>
        <taxon>Bacillati</taxon>
        <taxon>Bacillota</taxon>
        <taxon>Bacilli</taxon>
        <taxon>Bacillales</taxon>
        <taxon>Thermoactinomycetaceae</taxon>
        <taxon>Desmospora</taxon>
    </lineage>
</organism>
<name>A0A2T4YYY6_9BACL</name>